<proteinExistence type="predicted"/>
<comment type="caution">
    <text evidence="2">The sequence shown here is derived from an EMBL/GenBank/DDBJ whole genome shotgun (WGS) entry which is preliminary data.</text>
</comment>
<protein>
    <submittedName>
        <fullName evidence="2">Uncharacterized protein</fullName>
    </submittedName>
</protein>
<sequence>MKDGKGKGAMPQETTNPYRRFTLTLGVSVLLIGLALCAVSIWTSNGFVTRETVSLTEAAISKHFAKLPQLGQVFVDADAAPADKEYAAMPSSGGHRHDQPAERVAVKDYDALNALIRMHFDLYSITDTAFYYPDGLITLLS</sequence>
<keyword evidence="3" id="KW-1185">Reference proteome</keyword>
<dbReference type="Proteomes" id="UP001527882">
    <property type="component" value="Unassembled WGS sequence"/>
</dbReference>
<keyword evidence="1" id="KW-0812">Transmembrane</keyword>
<dbReference type="EMBL" id="JAQAGZ010000032">
    <property type="protein sequence ID" value="MCZ8517110.1"/>
    <property type="molecule type" value="Genomic_DNA"/>
</dbReference>
<dbReference type="RefSeq" id="WP_269885644.1">
    <property type="nucleotide sequence ID" value="NZ_JAQAGZ010000032.1"/>
</dbReference>
<evidence type="ECO:0000313" key="2">
    <source>
        <dbReference type="EMBL" id="MCZ8517110.1"/>
    </source>
</evidence>
<gene>
    <name evidence="2" type="ORF">O9H85_33125</name>
</gene>
<keyword evidence="1" id="KW-0472">Membrane</keyword>
<reference evidence="2 3" key="1">
    <citation type="submission" date="2022-12" db="EMBL/GenBank/DDBJ databases">
        <title>Draft genome sequence of Paenibacillus sp. dW9.</title>
        <authorList>
            <person name="Choi E.-W."/>
            <person name="Kim D.-U."/>
        </authorList>
    </citation>
    <scope>NUCLEOTIDE SEQUENCE [LARGE SCALE GENOMIC DNA]</scope>
    <source>
        <strain evidence="3">dW9</strain>
    </source>
</reference>
<organism evidence="2 3">
    <name type="scientific">Paenibacillus gyeongsangnamensis</name>
    <dbReference type="NCBI Taxonomy" id="3388067"/>
    <lineage>
        <taxon>Bacteria</taxon>
        <taxon>Bacillati</taxon>
        <taxon>Bacillota</taxon>
        <taxon>Bacilli</taxon>
        <taxon>Bacillales</taxon>
        <taxon>Paenibacillaceae</taxon>
        <taxon>Paenibacillus</taxon>
    </lineage>
</organism>
<evidence type="ECO:0000313" key="3">
    <source>
        <dbReference type="Proteomes" id="UP001527882"/>
    </source>
</evidence>
<name>A0ABT4QJS4_9BACL</name>
<evidence type="ECO:0000256" key="1">
    <source>
        <dbReference type="SAM" id="Phobius"/>
    </source>
</evidence>
<accession>A0ABT4QJS4</accession>
<keyword evidence="1" id="KW-1133">Transmembrane helix</keyword>
<feature type="transmembrane region" description="Helical" evidence="1">
    <location>
        <begin position="21"/>
        <end position="42"/>
    </location>
</feature>